<name>A0A9W5R5U0_BACCE</name>
<evidence type="ECO:0000313" key="6">
    <source>
        <dbReference type="EMBL" id="EOQ11104.1"/>
    </source>
</evidence>
<evidence type="ECO:0000259" key="4">
    <source>
        <dbReference type="Pfam" id="PF00534"/>
    </source>
</evidence>
<accession>A0A9W5R5U0</accession>
<sequence length="368" mass="42820">MKKVAILTSVHYVYDTRIFYRISQSLVKHGYDVKLVAPMDNTTSFIKDGIHVSPVKKQKNRLQRIIITTWHVFRKALQIDADIYHFHDPELIFVGYLLQLRGKSVVFDIHENVSKQILTKSWLPLKKTISIIYRLIERVFVRNFHLILAEESYNHLYPNHRKKITVLNFPNLSILPDEFTKKKKNSIVYVGGVTRERGIETVLHALAKVKESGYSFHFTCIGPMSTQYKLTLQQLCIDLNIHDRVSFLGRLKAEDAYSFVKQAQIGVAILQPIDNYIESYPTKIFEYMALRTPYITSNFKLYSTLTADTNAGVTVNPLNTDEIKKKIILLLSDDKLLRTLSENGRIAVETKYNWEKEEKKLLDLYQQF</sequence>
<reference evidence="6 7" key="1">
    <citation type="submission" date="2012-12" db="EMBL/GenBank/DDBJ databases">
        <title>The Genome Sequence of Bacillus cereus VD184.</title>
        <authorList>
            <consortium name="The Broad Institute Genome Sequencing Platform"/>
            <consortium name="The Broad Institute Genome Sequencing Center for Infectious Disease"/>
            <person name="Feldgarden M."/>
            <person name="Van der Auwera G.A."/>
            <person name="Mahillon J."/>
            <person name="Duprez V."/>
            <person name="Timmery S."/>
            <person name="Mattelet C."/>
            <person name="Dierick K."/>
            <person name="Sun M."/>
            <person name="Yu Z."/>
            <person name="Zhu L."/>
            <person name="Hu X."/>
            <person name="Shank E.B."/>
            <person name="Swiecicka I."/>
            <person name="Hansen B.M."/>
            <person name="Andrup L."/>
            <person name="Walker B."/>
            <person name="Young S.K."/>
            <person name="Zeng Q."/>
            <person name="Gargeya S."/>
            <person name="Fitzgerald M."/>
            <person name="Haas B."/>
            <person name="Abouelleil A."/>
            <person name="Alvarado L."/>
            <person name="Arachchi H.M."/>
            <person name="Berlin A.M."/>
            <person name="Chapman S.B."/>
            <person name="Dewar J."/>
            <person name="Goldberg J."/>
            <person name="Griggs A."/>
            <person name="Gujja S."/>
            <person name="Hansen M."/>
            <person name="Howarth C."/>
            <person name="Imamovic A."/>
            <person name="Larimer J."/>
            <person name="McCowan C."/>
            <person name="Murphy C."/>
            <person name="Neiman D."/>
            <person name="Pearson M."/>
            <person name="Priest M."/>
            <person name="Roberts A."/>
            <person name="Saif S."/>
            <person name="Shea T."/>
            <person name="Sisk P."/>
            <person name="Sykes S."/>
            <person name="Wortman J."/>
            <person name="Nusbaum C."/>
            <person name="Birren B."/>
        </authorList>
    </citation>
    <scope>NUCLEOTIDE SEQUENCE [LARGE SCALE GENOMIC DNA]</scope>
    <source>
        <strain evidence="6 7">VD184</strain>
    </source>
</reference>
<gene>
    <name evidence="6" type="ORF">IKC_05703</name>
</gene>
<dbReference type="Proteomes" id="UP000014028">
    <property type="component" value="Unassembled WGS sequence"/>
</dbReference>
<evidence type="ECO:0000313" key="7">
    <source>
        <dbReference type="Proteomes" id="UP000014028"/>
    </source>
</evidence>
<proteinExistence type="inferred from homology"/>
<dbReference type="Pfam" id="PF00534">
    <property type="entry name" value="Glycos_transf_1"/>
    <property type="match status" value="1"/>
</dbReference>
<dbReference type="Gene3D" id="3.40.50.2000">
    <property type="entry name" value="Glycogen Phosphorylase B"/>
    <property type="match status" value="2"/>
</dbReference>
<comment type="similarity">
    <text evidence="1">Belongs to the glycosyltransferase group 1 family. Glycosyltransferase 4 subfamily.</text>
</comment>
<evidence type="ECO:0000256" key="3">
    <source>
        <dbReference type="ARBA" id="ARBA00022679"/>
    </source>
</evidence>
<dbReference type="PANTHER" id="PTHR12526:SF629">
    <property type="entry name" value="TEICHURONIC ACID BIOSYNTHESIS GLYCOSYLTRANSFERASE TUAH-RELATED"/>
    <property type="match status" value="1"/>
</dbReference>
<evidence type="ECO:0000256" key="2">
    <source>
        <dbReference type="ARBA" id="ARBA00022676"/>
    </source>
</evidence>
<keyword evidence="3" id="KW-0808">Transferase</keyword>
<dbReference type="GO" id="GO:0016757">
    <property type="term" value="F:glycosyltransferase activity"/>
    <property type="evidence" value="ECO:0007669"/>
    <property type="project" value="UniProtKB-KW"/>
</dbReference>
<dbReference type="InterPro" id="IPR001296">
    <property type="entry name" value="Glyco_trans_1"/>
</dbReference>
<keyword evidence="2" id="KW-0328">Glycosyltransferase</keyword>
<dbReference type="Pfam" id="PF13439">
    <property type="entry name" value="Glyco_transf_4"/>
    <property type="match status" value="1"/>
</dbReference>
<evidence type="ECO:0008006" key="8">
    <source>
        <dbReference type="Google" id="ProtNLM"/>
    </source>
</evidence>
<dbReference type="PANTHER" id="PTHR12526">
    <property type="entry name" value="GLYCOSYLTRANSFERASE"/>
    <property type="match status" value="1"/>
</dbReference>
<dbReference type="InterPro" id="IPR028098">
    <property type="entry name" value="Glyco_trans_4-like_N"/>
</dbReference>
<feature type="domain" description="Glycosyltransferase subfamily 4-like N-terminal" evidence="5">
    <location>
        <begin position="17"/>
        <end position="149"/>
    </location>
</feature>
<comment type="caution">
    <text evidence="6">The sequence shown here is derived from an EMBL/GenBank/DDBJ whole genome shotgun (WGS) entry which is preliminary data.</text>
</comment>
<evidence type="ECO:0000256" key="1">
    <source>
        <dbReference type="ARBA" id="ARBA00009481"/>
    </source>
</evidence>
<dbReference type="SUPFAM" id="SSF53756">
    <property type="entry name" value="UDP-Glycosyltransferase/glycogen phosphorylase"/>
    <property type="match status" value="1"/>
</dbReference>
<evidence type="ECO:0000259" key="5">
    <source>
        <dbReference type="Pfam" id="PF13439"/>
    </source>
</evidence>
<dbReference type="RefSeq" id="WP_016122903.1">
    <property type="nucleotide sequence ID" value="NZ_KB976831.1"/>
</dbReference>
<organism evidence="6 7">
    <name type="scientific">Bacillus cereus VD184</name>
    <dbReference type="NCBI Taxonomy" id="1053242"/>
    <lineage>
        <taxon>Bacteria</taxon>
        <taxon>Bacillati</taxon>
        <taxon>Bacillota</taxon>
        <taxon>Bacilli</taxon>
        <taxon>Bacillales</taxon>
        <taxon>Bacillaceae</taxon>
        <taxon>Bacillus</taxon>
        <taxon>Bacillus cereus group</taxon>
    </lineage>
</organism>
<protein>
    <recommendedName>
        <fullName evidence="8">Glycosyl transferase family 1 domain-containing protein</fullName>
    </recommendedName>
</protein>
<dbReference type="EMBL" id="AHFK01000046">
    <property type="protein sequence ID" value="EOQ11104.1"/>
    <property type="molecule type" value="Genomic_DNA"/>
</dbReference>
<feature type="domain" description="Glycosyl transferase family 1" evidence="4">
    <location>
        <begin position="179"/>
        <end position="345"/>
    </location>
</feature>
<dbReference type="AlphaFoldDB" id="A0A9W5R5U0"/>